<dbReference type="SMART" id="SM00829">
    <property type="entry name" value="PKS_ER"/>
    <property type="match status" value="1"/>
</dbReference>
<comment type="caution">
    <text evidence="2">The sequence shown here is derived from an EMBL/GenBank/DDBJ whole genome shotgun (WGS) entry which is preliminary data.</text>
</comment>
<dbReference type="STRING" id="1073574.GOARA_058_00060"/>
<gene>
    <name evidence="2" type="ORF">GOARA_058_00060</name>
</gene>
<name>G7H3U8_9ACTN</name>
<dbReference type="Pfam" id="PF08240">
    <property type="entry name" value="ADH_N"/>
    <property type="match status" value="1"/>
</dbReference>
<dbReference type="Pfam" id="PF13602">
    <property type="entry name" value="ADH_zinc_N_2"/>
    <property type="match status" value="1"/>
</dbReference>
<dbReference type="InterPro" id="IPR052585">
    <property type="entry name" value="Lipid_raft_assoc_Zn_ADH"/>
</dbReference>
<organism evidence="2 3">
    <name type="scientific">Gordonia araii NBRC 100433</name>
    <dbReference type="NCBI Taxonomy" id="1073574"/>
    <lineage>
        <taxon>Bacteria</taxon>
        <taxon>Bacillati</taxon>
        <taxon>Actinomycetota</taxon>
        <taxon>Actinomycetes</taxon>
        <taxon>Mycobacteriales</taxon>
        <taxon>Gordoniaceae</taxon>
        <taxon>Gordonia</taxon>
    </lineage>
</organism>
<dbReference type="GO" id="GO:0016491">
    <property type="term" value="F:oxidoreductase activity"/>
    <property type="evidence" value="ECO:0007669"/>
    <property type="project" value="InterPro"/>
</dbReference>
<evidence type="ECO:0000313" key="2">
    <source>
        <dbReference type="EMBL" id="GAB10523.1"/>
    </source>
</evidence>
<dbReference type="InterPro" id="IPR011032">
    <property type="entry name" value="GroES-like_sf"/>
</dbReference>
<dbReference type="Gene3D" id="3.90.180.10">
    <property type="entry name" value="Medium-chain alcohol dehydrogenases, catalytic domain"/>
    <property type="match status" value="1"/>
</dbReference>
<dbReference type="Gene3D" id="3.40.50.720">
    <property type="entry name" value="NAD(P)-binding Rossmann-like Domain"/>
    <property type="match status" value="1"/>
</dbReference>
<evidence type="ECO:0000259" key="1">
    <source>
        <dbReference type="SMART" id="SM00829"/>
    </source>
</evidence>
<dbReference type="EMBL" id="BAEE01000058">
    <property type="protein sequence ID" value="GAB10523.1"/>
    <property type="molecule type" value="Genomic_DNA"/>
</dbReference>
<dbReference type="InterPro" id="IPR036291">
    <property type="entry name" value="NAD(P)-bd_dom_sf"/>
</dbReference>
<dbReference type="InterPro" id="IPR020843">
    <property type="entry name" value="ER"/>
</dbReference>
<dbReference type="PANTHER" id="PTHR43482">
    <property type="entry name" value="PROTEIN AST1-RELATED"/>
    <property type="match status" value="1"/>
</dbReference>
<dbReference type="InterPro" id="IPR013154">
    <property type="entry name" value="ADH-like_N"/>
</dbReference>
<proteinExistence type="predicted"/>
<dbReference type="SUPFAM" id="SSF51735">
    <property type="entry name" value="NAD(P)-binding Rossmann-fold domains"/>
    <property type="match status" value="1"/>
</dbReference>
<protein>
    <submittedName>
        <fullName evidence="2">Putative oxidoreductase</fullName>
    </submittedName>
</protein>
<dbReference type="AlphaFoldDB" id="G7H3U8"/>
<accession>G7H3U8</accession>
<reference evidence="2 3" key="1">
    <citation type="submission" date="2011-11" db="EMBL/GenBank/DDBJ databases">
        <title>Whole genome shotgun sequence of Gordonia araii NBRC 100433.</title>
        <authorList>
            <person name="Yoshida Y."/>
            <person name="Hosoyama A."/>
            <person name="Tsuchikane K."/>
            <person name="Katsumata H."/>
            <person name="Yamazaki S."/>
            <person name="Fujita N."/>
        </authorList>
    </citation>
    <scope>NUCLEOTIDE SEQUENCE [LARGE SCALE GENOMIC DNA]</scope>
    <source>
        <strain evidence="2 3">NBRC 100433</strain>
    </source>
</reference>
<dbReference type="Proteomes" id="UP000035088">
    <property type="component" value="Unassembled WGS sequence"/>
</dbReference>
<evidence type="ECO:0000313" key="3">
    <source>
        <dbReference type="Proteomes" id="UP000035088"/>
    </source>
</evidence>
<dbReference type="SUPFAM" id="SSF50129">
    <property type="entry name" value="GroES-like"/>
    <property type="match status" value="1"/>
</dbReference>
<sequence length="292" mass="29693">MRALITTPPAPPAIVDVEQPKPGPGEVLLRTIASALNPVDAQTVDGIYHDAGWAQEPSVGIGWDVTGEVIEVGDGVDTVGVGDVVAGLLGGIDKTIGTHAEQVVLPADAVAPLPESVDPVAAATVPVNAQTARQALALLGPERGSLLVTGAAGGVGGYALALAVDLGYDVTGLARETDRAFVESTGAAFTDRAEGTYDGVFDAAVLGDLSSVRDGGRYVGVKPADAPAPERGITVEAVMVTHAGDELASLLDLAAQGRLELRVASTITLDEVPEKLKRLSDGGQRGRIVVAY</sequence>
<feature type="domain" description="Enoyl reductase (ER)" evidence="1">
    <location>
        <begin position="7"/>
        <end position="290"/>
    </location>
</feature>
<dbReference type="PANTHER" id="PTHR43482:SF1">
    <property type="entry name" value="PROTEIN AST1-RELATED"/>
    <property type="match status" value="1"/>
</dbReference>
<dbReference type="OrthoDB" id="9801186at2"/>
<dbReference type="RefSeq" id="WP_007322598.1">
    <property type="nucleotide sequence ID" value="NZ_BAEE01000058.1"/>
</dbReference>
<keyword evidence="3" id="KW-1185">Reference proteome</keyword>